<gene>
    <name evidence="1" type="ORF">P154DRAFT_516781</name>
</gene>
<evidence type="ECO:0000313" key="2">
    <source>
        <dbReference type="Proteomes" id="UP000799779"/>
    </source>
</evidence>
<sequence>MPVASTPKSLAVLSTPKLYTTAELTVNPDLSAQIIALASTAFNRSKTPWPDRWNFTGRFPTTQHLYDTLGPQGTLAVIIDHNAECLEKAGEENRVEKSGRAIACAALLPWSGGWAKEGATTEKGWEIKCVCVDGSEQYARTGLAVQLLSVLEKLAIEKETVQLHSQNDSSASWFTQDRKTDSASGCRVQTLRTWILVAECINGDYWKKRGYGEVRRKREGEGVWGSKTGFEMLVMAKDISWEDRDHLDVQDM</sequence>
<dbReference type="OrthoDB" id="3745836at2759"/>
<evidence type="ECO:0000313" key="1">
    <source>
        <dbReference type="EMBL" id="KAF2008010.1"/>
    </source>
</evidence>
<dbReference type="Gene3D" id="3.40.630.30">
    <property type="match status" value="1"/>
</dbReference>
<reference evidence="1" key="1">
    <citation type="journal article" date="2020" name="Stud. Mycol.">
        <title>101 Dothideomycetes genomes: a test case for predicting lifestyles and emergence of pathogens.</title>
        <authorList>
            <person name="Haridas S."/>
            <person name="Albert R."/>
            <person name="Binder M."/>
            <person name="Bloem J."/>
            <person name="Labutti K."/>
            <person name="Salamov A."/>
            <person name="Andreopoulos B."/>
            <person name="Baker S."/>
            <person name="Barry K."/>
            <person name="Bills G."/>
            <person name="Bluhm B."/>
            <person name="Cannon C."/>
            <person name="Castanera R."/>
            <person name="Culley D."/>
            <person name="Daum C."/>
            <person name="Ezra D."/>
            <person name="Gonzalez J."/>
            <person name="Henrissat B."/>
            <person name="Kuo A."/>
            <person name="Liang C."/>
            <person name="Lipzen A."/>
            <person name="Lutzoni F."/>
            <person name="Magnuson J."/>
            <person name="Mondo S."/>
            <person name="Nolan M."/>
            <person name="Ohm R."/>
            <person name="Pangilinan J."/>
            <person name="Park H.-J."/>
            <person name="Ramirez L."/>
            <person name="Alfaro M."/>
            <person name="Sun H."/>
            <person name="Tritt A."/>
            <person name="Yoshinaga Y."/>
            <person name="Zwiers L.-H."/>
            <person name="Turgeon B."/>
            <person name="Goodwin S."/>
            <person name="Spatafora J."/>
            <person name="Crous P."/>
            <person name="Grigoriev I."/>
        </authorList>
    </citation>
    <scope>NUCLEOTIDE SEQUENCE</scope>
    <source>
        <strain evidence="1">CBS 123094</strain>
    </source>
</reference>
<evidence type="ECO:0008006" key="3">
    <source>
        <dbReference type="Google" id="ProtNLM"/>
    </source>
</evidence>
<dbReference type="AlphaFoldDB" id="A0A6A5X518"/>
<dbReference type="EMBL" id="ML977556">
    <property type="protein sequence ID" value="KAF2008010.1"/>
    <property type="molecule type" value="Genomic_DNA"/>
</dbReference>
<dbReference type="Proteomes" id="UP000799779">
    <property type="component" value="Unassembled WGS sequence"/>
</dbReference>
<name>A0A6A5X518_9PLEO</name>
<protein>
    <recommendedName>
        <fullName evidence="3">N-acetyltransferase domain-containing protein</fullName>
    </recommendedName>
</protein>
<organism evidence="1 2">
    <name type="scientific">Amniculicola lignicola CBS 123094</name>
    <dbReference type="NCBI Taxonomy" id="1392246"/>
    <lineage>
        <taxon>Eukaryota</taxon>
        <taxon>Fungi</taxon>
        <taxon>Dikarya</taxon>
        <taxon>Ascomycota</taxon>
        <taxon>Pezizomycotina</taxon>
        <taxon>Dothideomycetes</taxon>
        <taxon>Pleosporomycetidae</taxon>
        <taxon>Pleosporales</taxon>
        <taxon>Amniculicolaceae</taxon>
        <taxon>Amniculicola</taxon>
    </lineage>
</organism>
<accession>A0A6A5X518</accession>
<keyword evidence="2" id="KW-1185">Reference proteome</keyword>
<proteinExistence type="predicted"/>